<dbReference type="InterPro" id="IPR058240">
    <property type="entry name" value="rSAM_sf"/>
</dbReference>
<name>W4V9U3_9FIRM</name>
<sequence>MIIDGKKIARVFPRKTKATPNDDLAFTGPLPRSILKAGGVDEVHVSVTFTYDIPKAEKLAKSWERLGVPVKIGGPAFGDRNGDFTPGLYVKKGMTFTSRGCPNKCWFCSVWKSCNGLRELEIKDGWNICDDNILATSEQHFRAVCEMLKRQPERPVFTGGIEARILKPWQAKLMKEIKTKRLYCAYDTPDDLEPLIEAGKMLLDAGFTKASHALRCYVLIGYKGDTFEKAERRLIQTMQAGFVPYAMLYRNEKGEVDRTWQSFQREWCRPIIVGAKLKEYWKE</sequence>
<keyword evidence="2" id="KW-1185">Reference proteome</keyword>
<dbReference type="Proteomes" id="UP000019109">
    <property type="component" value="Unassembled WGS sequence"/>
</dbReference>
<organism evidence="1 2">
    <name type="scientific">Acetivibrio straminisolvens JCM 21531</name>
    <dbReference type="NCBI Taxonomy" id="1294263"/>
    <lineage>
        <taxon>Bacteria</taxon>
        <taxon>Bacillati</taxon>
        <taxon>Bacillota</taxon>
        <taxon>Clostridia</taxon>
        <taxon>Eubacteriales</taxon>
        <taxon>Oscillospiraceae</taxon>
        <taxon>Acetivibrio</taxon>
    </lineage>
</organism>
<accession>W4V9U3</accession>
<proteinExistence type="predicted"/>
<evidence type="ECO:0000313" key="2">
    <source>
        <dbReference type="Proteomes" id="UP000019109"/>
    </source>
</evidence>
<reference evidence="1" key="1">
    <citation type="journal article" date="2014" name="Genome Announc.">
        <title>Draft Genome Sequence of Clostridium straminisolvens Strain JCM 21531T, Isolated from a Cellulose-Degrading Bacterial Community.</title>
        <authorList>
            <person name="Yuki M."/>
            <person name="Oshima K."/>
            <person name="Suda W."/>
            <person name="Sakamoto M."/>
            <person name="Kitamura K."/>
            <person name="Iida T."/>
            <person name="Hattori M."/>
            <person name="Ohkuma M."/>
        </authorList>
    </citation>
    <scope>NUCLEOTIDE SEQUENCE [LARGE SCALE GENOMIC DNA]</scope>
    <source>
        <strain evidence="1">JCM 21531</strain>
    </source>
</reference>
<evidence type="ECO:0000313" key="1">
    <source>
        <dbReference type="EMBL" id="GAE89509.1"/>
    </source>
</evidence>
<comment type="caution">
    <text evidence="1">The sequence shown here is derived from an EMBL/GenBank/DDBJ whole genome shotgun (WGS) entry which is preliminary data.</text>
</comment>
<dbReference type="SUPFAM" id="SSF102114">
    <property type="entry name" value="Radical SAM enzymes"/>
    <property type="match status" value="1"/>
</dbReference>
<dbReference type="OrthoDB" id="9801659at2"/>
<protein>
    <recommendedName>
        <fullName evidence="3">Radical SAM core domain-containing protein</fullName>
    </recommendedName>
</protein>
<evidence type="ECO:0008006" key="3">
    <source>
        <dbReference type="Google" id="ProtNLM"/>
    </source>
</evidence>
<dbReference type="EMBL" id="BAVR01000039">
    <property type="protein sequence ID" value="GAE89509.1"/>
    <property type="molecule type" value="Genomic_DNA"/>
</dbReference>
<gene>
    <name evidence="1" type="ORF">JCM21531_3045</name>
</gene>
<dbReference type="RefSeq" id="WP_038289857.1">
    <property type="nucleotide sequence ID" value="NZ_BAVR01000039.1"/>
</dbReference>
<dbReference type="STRING" id="1294263.JCM21531_3045"/>
<dbReference type="AlphaFoldDB" id="W4V9U3"/>